<sequence>MGTGADDRVSWQSSGVIHVQMPGRTREEEEEKKKKKKRRKRENPESEVRRLVSACGSRAIAHRRSPPDSPDQRGVPHVCSLSTRGVQISLPHAHRGFTLSGLRQMASVDRSLLNWLAAVLTFLHATPT</sequence>
<gene>
    <name evidence="2" type="ORF">PLEPLA_LOCUS38459</name>
</gene>
<dbReference type="EMBL" id="CADEAL010004067">
    <property type="protein sequence ID" value="CAB1450767.1"/>
    <property type="molecule type" value="Genomic_DNA"/>
</dbReference>
<organism evidence="2 3">
    <name type="scientific">Pleuronectes platessa</name>
    <name type="common">European plaice</name>
    <dbReference type="NCBI Taxonomy" id="8262"/>
    <lineage>
        <taxon>Eukaryota</taxon>
        <taxon>Metazoa</taxon>
        <taxon>Chordata</taxon>
        <taxon>Craniata</taxon>
        <taxon>Vertebrata</taxon>
        <taxon>Euteleostomi</taxon>
        <taxon>Actinopterygii</taxon>
        <taxon>Neopterygii</taxon>
        <taxon>Teleostei</taxon>
        <taxon>Neoteleostei</taxon>
        <taxon>Acanthomorphata</taxon>
        <taxon>Carangaria</taxon>
        <taxon>Pleuronectiformes</taxon>
        <taxon>Pleuronectoidei</taxon>
        <taxon>Pleuronectidae</taxon>
        <taxon>Pleuronectes</taxon>
    </lineage>
</organism>
<accession>A0A9N7Z5Q1</accession>
<feature type="region of interest" description="Disordered" evidence="1">
    <location>
        <begin position="57"/>
        <end position="76"/>
    </location>
</feature>
<dbReference type="AlphaFoldDB" id="A0A9N7Z5Q1"/>
<reference evidence="2" key="1">
    <citation type="submission" date="2020-03" db="EMBL/GenBank/DDBJ databases">
        <authorList>
            <person name="Weist P."/>
        </authorList>
    </citation>
    <scope>NUCLEOTIDE SEQUENCE</scope>
</reference>
<keyword evidence="3" id="KW-1185">Reference proteome</keyword>
<dbReference type="Proteomes" id="UP001153269">
    <property type="component" value="Unassembled WGS sequence"/>
</dbReference>
<name>A0A9N7Z5Q1_PLEPL</name>
<evidence type="ECO:0000313" key="3">
    <source>
        <dbReference type="Proteomes" id="UP001153269"/>
    </source>
</evidence>
<evidence type="ECO:0000256" key="1">
    <source>
        <dbReference type="SAM" id="MobiDB-lite"/>
    </source>
</evidence>
<proteinExistence type="predicted"/>
<comment type="caution">
    <text evidence="2">The sequence shown here is derived from an EMBL/GenBank/DDBJ whole genome shotgun (WGS) entry which is preliminary data.</text>
</comment>
<protein>
    <submittedName>
        <fullName evidence="2">Uncharacterized protein</fullName>
    </submittedName>
</protein>
<feature type="region of interest" description="Disordered" evidence="1">
    <location>
        <begin position="1"/>
        <end position="49"/>
    </location>
</feature>
<evidence type="ECO:0000313" key="2">
    <source>
        <dbReference type="EMBL" id="CAB1450767.1"/>
    </source>
</evidence>